<proteinExistence type="predicted"/>
<protein>
    <submittedName>
        <fullName evidence="1">Uncharacterized protein</fullName>
    </submittedName>
</protein>
<evidence type="ECO:0000313" key="2">
    <source>
        <dbReference type="Proteomes" id="UP000499080"/>
    </source>
</evidence>
<name>A0A4Y2R0G0_ARAVE</name>
<gene>
    <name evidence="1" type="ORF">AVEN_162709_1</name>
</gene>
<comment type="caution">
    <text evidence="1">The sequence shown here is derived from an EMBL/GenBank/DDBJ whole genome shotgun (WGS) entry which is preliminary data.</text>
</comment>
<accession>A0A4Y2R0G0</accession>
<sequence>MCIKIFTSRNSQKDTCPHTTKQEELSIISYQKSPTSHHPGPGRLFNSPLDMDPFPSSLKRSIYITQIIVRVGKWATLCTSCPLTISFNLTKPSDHLTEHWWKSCLSNKHSRSKIIQIVNFLTDKEILFKFDNGIESNFSDSDSDIEVAIPPVTRHSQQV</sequence>
<evidence type="ECO:0000313" key="1">
    <source>
        <dbReference type="EMBL" id="GBN68825.1"/>
    </source>
</evidence>
<reference evidence="1 2" key="1">
    <citation type="journal article" date="2019" name="Sci. Rep.">
        <title>Orb-weaving spider Araneus ventricosus genome elucidates the spidroin gene catalogue.</title>
        <authorList>
            <person name="Kono N."/>
            <person name="Nakamura H."/>
            <person name="Ohtoshi R."/>
            <person name="Moran D.A.P."/>
            <person name="Shinohara A."/>
            <person name="Yoshida Y."/>
            <person name="Fujiwara M."/>
            <person name="Mori M."/>
            <person name="Tomita M."/>
            <person name="Arakawa K."/>
        </authorList>
    </citation>
    <scope>NUCLEOTIDE SEQUENCE [LARGE SCALE GENOMIC DNA]</scope>
</reference>
<keyword evidence="2" id="KW-1185">Reference proteome</keyword>
<dbReference type="AlphaFoldDB" id="A0A4Y2R0G0"/>
<organism evidence="1 2">
    <name type="scientific">Araneus ventricosus</name>
    <name type="common">Orbweaver spider</name>
    <name type="synonym">Epeira ventricosa</name>
    <dbReference type="NCBI Taxonomy" id="182803"/>
    <lineage>
        <taxon>Eukaryota</taxon>
        <taxon>Metazoa</taxon>
        <taxon>Ecdysozoa</taxon>
        <taxon>Arthropoda</taxon>
        <taxon>Chelicerata</taxon>
        <taxon>Arachnida</taxon>
        <taxon>Araneae</taxon>
        <taxon>Araneomorphae</taxon>
        <taxon>Entelegynae</taxon>
        <taxon>Araneoidea</taxon>
        <taxon>Araneidae</taxon>
        <taxon>Araneus</taxon>
    </lineage>
</organism>
<dbReference type="EMBL" id="BGPR01015330">
    <property type="protein sequence ID" value="GBN68825.1"/>
    <property type="molecule type" value="Genomic_DNA"/>
</dbReference>
<dbReference type="Proteomes" id="UP000499080">
    <property type="component" value="Unassembled WGS sequence"/>
</dbReference>